<evidence type="ECO:0008006" key="4">
    <source>
        <dbReference type="Google" id="ProtNLM"/>
    </source>
</evidence>
<dbReference type="AlphaFoldDB" id="A0A2T1KDU1"/>
<accession>A0A2T1KDU1</accession>
<gene>
    <name evidence="2" type="ORF">C7H09_08545</name>
</gene>
<protein>
    <recommendedName>
        <fullName evidence="4">ATP-dependent DNA helicase RecG C-terminal domain-containing protein</fullName>
    </recommendedName>
</protein>
<sequence length="469" mass="52630">MIRQLETEKTTEWLFGLNFVDYQERPEAKTELRWVDRLVPDGTWSGNLFDFYRIVYRKLTNPDTLKVPFRLSAGQRRDDTPVHEAIREALVNTLVHADFSGRISVLVVKRPDMFGFRNPGDMRIPVDRAVQGGESDCRNRIMHQMFLMIGLGERAGSGIPKIYSGWNWRHWRRPALYEIDEPPQTLLELRMLELMPEEVQQQLEERFGEAYSVLPRLGRLILATAATEQVVSHGRISEITTDHSHDITVALQSLVKNGMLEANGHGRGAVYHLPGAGMPTPEQVFGVSIGVDQPSSEDRVSGQKTYSGDKSNYSGDSANYSGDTEVYSGDKAPQSIGKAPYSGDSDSTVDRRDAFGRLISPALKAPAIHHLENLTPEFYQKLSAIAEPSATSKRLAPETMKAIILRLCNGQYVTRSCLAELLHRTADTLRHQYLSVMVEDKSLTLAFPQSPNDKRQAYITTSSLQELQG</sequence>
<reference evidence="2 3" key="1">
    <citation type="submission" date="2018-03" db="EMBL/GenBank/DDBJ databases">
        <title>Marinobacter brunus sp. nov., a marine bacterium of Gamma-proteobacteria isolated from the surface seawater of the South China Sea.</title>
        <authorList>
            <person name="Cheng H."/>
            <person name="Wu Y.-H."/>
            <person name="Xamxidin M."/>
            <person name="Xu X.-W."/>
        </authorList>
    </citation>
    <scope>NUCLEOTIDE SEQUENCE [LARGE SCALE GENOMIC DNA]</scope>
    <source>
        <strain evidence="2 3">NH169-3</strain>
    </source>
</reference>
<organism evidence="2 3">
    <name type="scientific">Marinobacter fuscus</name>
    <dbReference type="NCBI Taxonomy" id="2109942"/>
    <lineage>
        <taxon>Bacteria</taxon>
        <taxon>Pseudomonadati</taxon>
        <taxon>Pseudomonadota</taxon>
        <taxon>Gammaproteobacteria</taxon>
        <taxon>Pseudomonadales</taxon>
        <taxon>Marinobacteraceae</taxon>
        <taxon>Marinobacter</taxon>
    </lineage>
</organism>
<comment type="caution">
    <text evidence="2">The sequence shown here is derived from an EMBL/GenBank/DDBJ whole genome shotgun (WGS) entry which is preliminary data.</text>
</comment>
<feature type="compositionally biased region" description="Polar residues" evidence="1">
    <location>
        <begin position="302"/>
        <end position="322"/>
    </location>
</feature>
<dbReference type="InterPro" id="IPR038475">
    <property type="entry name" value="RecG_C_sf"/>
</dbReference>
<keyword evidence="3" id="KW-1185">Reference proteome</keyword>
<evidence type="ECO:0000313" key="3">
    <source>
        <dbReference type="Proteomes" id="UP000239866"/>
    </source>
</evidence>
<dbReference type="EMBL" id="PXNP01000053">
    <property type="protein sequence ID" value="PSF08208.1"/>
    <property type="molecule type" value="Genomic_DNA"/>
</dbReference>
<feature type="region of interest" description="Disordered" evidence="1">
    <location>
        <begin position="292"/>
        <end position="348"/>
    </location>
</feature>
<dbReference type="Proteomes" id="UP000239866">
    <property type="component" value="Unassembled WGS sequence"/>
</dbReference>
<evidence type="ECO:0000256" key="1">
    <source>
        <dbReference type="SAM" id="MobiDB-lite"/>
    </source>
</evidence>
<dbReference type="Gene3D" id="3.30.565.60">
    <property type="match status" value="1"/>
</dbReference>
<evidence type="ECO:0000313" key="2">
    <source>
        <dbReference type="EMBL" id="PSF08208.1"/>
    </source>
</evidence>
<dbReference type="PANTHER" id="PTHR30595">
    <property type="entry name" value="GLPR-RELATED TRANSCRIPTIONAL REPRESSOR"/>
    <property type="match status" value="1"/>
</dbReference>
<name>A0A2T1KDU1_9GAMM</name>
<proteinExistence type="predicted"/>
<dbReference type="PANTHER" id="PTHR30595:SF6">
    <property type="entry name" value="SCHLAFEN ALBA-2 DOMAIN-CONTAINING PROTEIN"/>
    <property type="match status" value="1"/>
</dbReference>